<evidence type="ECO:0000259" key="13">
    <source>
        <dbReference type="PROSITE" id="PS50835"/>
    </source>
</evidence>
<dbReference type="OrthoDB" id="9427497at2759"/>
<comment type="subcellular location">
    <subcellularLocation>
        <location evidence="1">Cell membrane</location>
        <topology evidence="1">Single-pass membrane protein</topology>
    </subcellularLocation>
</comment>
<organism evidence="14 15">
    <name type="scientific">Cavia porcellus</name>
    <name type="common">Guinea pig</name>
    <dbReference type="NCBI Taxonomy" id="10141"/>
    <lineage>
        <taxon>Eukaryota</taxon>
        <taxon>Metazoa</taxon>
        <taxon>Chordata</taxon>
        <taxon>Craniata</taxon>
        <taxon>Vertebrata</taxon>
        <taxon>Euteleostomi</taxon>
        <taxon>Mammalia</taxon>
        <taxon>Eutheria</taxon>
        <taxon>Euarchontoglires</taxon>
        <taxon>Glires</taxon>
        <taxon>Rodentia</taxon>
        <taxon>Hystricomorpha</taxon>
        <taxon>Caviidae</taxon>
        <taxon>Cavia</taxon>
    </lineage>
</organism>
<evidence type="ECO:0000256" key="3">
    <source>
        <dbReference type="ARBA" id="ARBA00022692"/>
    </source>
</evidence>
<dbReference type="GO" id="GO:0019221">
    <property type="term" value="P:cytokine-mediated signaling pathway"/>
    <property type="evidence" value="ECO:0007669"/>
    <property type="project" value="TreeGrafter"/>
</dbReference>
<dbReference type="Proteomes" id="UP000005447">
    <property type="component" value="Unassembled WGS sequence"/>
</dbReference>
<keyword evidence="2" id="KW-1003">Cell membrane</keyword>
<dbReference type="Pfam" id="PF13895">
    <property type="entry name" value="Ig_2"/>
    <property type="match status" value="1"/>
</dbReference>
<feature type="domain" description="Ig-like" evidence="13">
    <location>
        <begin position="29"/>
        <end position="114"/>
    </location>
</feature>
<keyword evidence="6 11" id="KW-1133">Transmembrane helix</keyword>
<reference evidence="15" key="1">
    <citation type="journal article" date="2011" name="Nature">
        <title>A high-resolution map of human evolutionary constraint using 29 mammals.</title>
        <authorList>
            <person name="Lindblad-Toh K."/>
            <person name="Garber M."/>
            <person name="Zuk O."/>
            <person name="Lin M.F."/>
            <person name="Parker B.J."/>
            <person name="Washietl S."/>
            <person name="Kheradpour P."/>
            <person name="Ernst J."/>
            <person name="Jordan G."/>
            <person name="Mauceli E."/>
            <person name="Ward L.D."/>
            <person name="Lowe C.B."/>
            <person name="Holloway A.K."/>
            <person name="Clamp M."/>
            <person name="Gnerre S."/>
            <person name="Alfoldi J."/>
            <person name="Beal K."/>
            <person name="Chang J."/>
            <person name="Clawson H."/>
            <person name="Cuff J."/>
            <person name="Di Palma F."/>
            <person name="Fitzgerald S."/>
            <person name="Flicek P."/>
            <person name="Guttman M."/>
            <person name="Hubisz M.J."/>
            <person name="Jaffe D.B."/>
            <person name="Jungreis I."/>
            <person name="Kent W.J."/>
            <person name="Kostka D."/>
            <person name="Lara M."/>
            <person name="Martins A.L."/>
            <person name="Massingham T."/>
            <person name="Moltke I."/>
            <person name="Raney B.J."/>
            <person name="Rasmussen M.D."/>
            <person name="Robinson J."/>
            <person name="Stark A."/>
            <person name="Vilella A.J."/>
            <person name="Wen J."/>
            <person name="Xie X."/>
            <person name="Zody M.C."/>
            <person name="Baldwin J."/>
            <person name="Bloom T."/>
            <person name="Chin C.W."/>
            <person name="Heiman D."/>
            <person name="Nicol R."/>
            <person name="Nusbaum C."/>
            <person name="Young S."/>
            <person name="Wilkinson J."/>
            <person name="Worley K.C."/>
            <person name="Kovar C.L."/>
            <person name="Muzny D.M."/>
            <person name="Gibbs R.A."/>
            <person name="Cree A."/>
            <person name="Dihn H.H."/>
            <person name="Fowler G."/>
            <person name="Jhangiani S."/>
            <person name="Joshi V."/>
            <person name="Lee S."/>
            <person name="Lewis L.R."/>
            <person name="Nazareth L.V."/>
            <person name="Okwuonu G."/>
            <person name="Santibanez J."/>
            <person name="Warren W.C."/>
            <person name="Mardis E.R."/>
            <person name="Weinstock G.M."/>
            <person name="Wilson R.K."/>
            <person name="Delehaunty K."/>
            <person name="Dooling D."/>
            <person name="Fronik C."/>
            <person name="Fulton L."/>
            <person name="Fulton B."/>
            <person name="Graves T."/>
            <person name="Minx P."/>
            <person name="Sodergren E."/>
            <person name="Birney E."/>
            <person name="Margulies E.H."/>
            <person name="Herrero J."/>
            <person name="Green E.D."/>
            <person name="Haussler D."/>
            <person name="Siepel A."/>
            <person name="Goldman N."/>
            <person name="Pollard K.S."/>
            <person name="Pedersen J.S."/>
            <person name="Lander E.S."/>
            <person name="Kellis M."/>
        </authorList>
    </citation>
    <scope>NUCLEOTIDE SEQUENCE [LARGE SCALE GENOMIC DNA]</scope>
    <source>
        <strain evidence="15">2N</strain>
    </source>
</reference>
<keyword evidence="4 12" id="KW-0732">Signal</keyword>
<dbReference type="InterPro" id="IPR036179">
    <property type="entry name" value="Ig-like_dom_sf"/>
</dbReference>
<evidence type="ECO:0000256" key="6">
    <source>
        <dbReference type="ARBA" id="ARBA00022989"/>
    </source>
</evidence>
<reference evidence="14" key="2">
    <citation type="submission" date="2025-08" db="UniProtKB">
        <authorList>
            <consortium name="Ensembl"/>
        </authorList>
    </citation>
    <scope>IDENTIFICATION</scope>
    <source>
        <strain evidence="14">2N</strain>
    </source>
</reference>
<dbReference type="GeneID" id="100730436"/>
<dbReference type="SUPFAM" id="SSF48726">
    <property type="entry name" value="Immunoglobulin"/>
    <property type="match status" value="4"/>
</dbReference>
<gene>
    <name evidence="14" type="primary">LOC100730436</name>
</gene>
<evidence type="ECO:0000256" key="11">
    <source>
        <dbReference type="SAM" id="Phobius"/>
    </source>
</evidence>
<feature type="transmembrane region" description="Helical" evidence="11">
    <location>
        <begin position="444"/>
        <end position="464"/>
    </location>
</feature>
<dbReference type="EMBL" id="AAKN02046273">
    <property type="status" value="NOT_ANNOTATED_CDS"/>
    <property type="molecule type" value="Genomic_DNA"/>
</dbReference>
<keyword evidence="7 11" id="KW-0472">Membrane</keyword>
<dbReference type="STRING" id="10141.ENSCPOP00000024498"/>
<dbReference type="PANTHER" id="PTHR11738:SF179">
    <property type="entry name" value="LEUKOCYTE IMMUNOGLOBULIN-LIKE RECEPTOR SUBFAMILY A MEMBER 5"/>
    <property type="match status" value="1"/>
</dbReference>
<evidence type="ECO:0000256" key="1">
    <source>
        <dbReference type="ARBA" id="ARBA00004162"/>
    </source>
</evidence>
<feature type="domain" description="Ig-like" evidence="13">
    <location>
        <begin position="325"/>
        <end position="396"/>
    </location>
</feature>
<feature type="chain" id="PRO_5011528218" description="Ig-like domain-containing protein" evidence="12">
    <location>
        <begin position="24"/>
        <end position="601"/>
    </location>
</feature>
<dbReference type="OMA" id="NIAIQCH"/>
<keyword evidence="10" id="KW-0393">Immunoglobulin domain</keyword>
<evidence type="ECO:0000256" key="10">
    <source>
        <dbReference type="ARBA" id="ARBA00023319"/>
    </source>
</evidence>
<dbReference type="Ensembl" id="ENSCPOT00000038361.1">
    <property type="protein sequence ID" value="ENSCPOP00000024498.1"/>
    <property type="gene ID" value="ENSCPOG00000001212.4"/>
</dbReference>
<dbReference type="RefSeq" id="XP_013003270.1">
    <property type="nucleotide sequence ID" value="XM_013147816.3"/>
</dbReference>
<dbReference type="PROSITE" id="PS50835">
    <property type="entry name" value="IG_LIKE"/>
    <property type="match status" value="2"/>
</dbReference>
<proteinExistence type="predicted"/>
<evidence type="ECO:0000256" key="2">
    <source>
        <dbReference type="ARBA" id="ARBA00022475"/>
    </source>
</evidence>
<dbReference type="InterPro" id="IPR013151">
    <property type="entry name" value="Immunoglobulin_dom"/>
</dbReference>
<dbReference type="SMART" id="SM00409">
    <property type="entry name" value="IG"/>
    <property type="match status" value="3"/>
</dbReference>
<dbReference type="InterPro" id="IPR003598">
    <property type="entry name" value="Ig_sub2"/>
</dbReference>
<dbReference type="InterPro" id="IPR003599">
    <property type="entry name" value="Ig_sub"/>
</dbReference>
<evidence type="ECO:0000313" key="14">
    <source>
        <dbReference type="Ensembl" id="ENSCPOP00000024498.1"/>
    </source>
</evidence>
<name>A0A286XG90_CAVPO</name>
<evidence type="ECO:0000313" key="15">
    <source>
        <dbReference type="Proteomes" id="UP000005447"/>
    </source>
</evidence>
<feature type="signal peptide" evidence="12">
    <location>
        <begin position="1"/>
        <end position="23"/>
    </location>
</feature>
<dbReference type="GO" id="GO:0002764">
    <property type="term" value="P:immune response-regulating signaling pathway"/>
    <property type="evidence" value="ECO:0007669"/>
    <property type="project" value="TreeGrafter"/>
</dbReference>
<evidence type="ECO:0000256" key="7">
    <source>
        <dbReference type="ARBA" id="ARBA00023136"/>
    </source>
</evidence>
<protein>
    <recommendedName>
        <fullName evidence="13">Ig-like domain-containing protein</fullName>
    </recommendedName>
</protein>
<dbReference type="FunFam" id="2.60.40.10:FF:000049">
    <property type="entry name" value="Leukocyte immunoglobulin-like receptor subfamily B member 1"/>
    <property type="match status" value="4"/>
</dbReference>
<dbReference type="InterPro" id="IPR007110">
    <property type="entry name" value="Ig-like_dom"/>
</dbReference>
<dbReference type="AlphaFoldDB" id="A0A286XG90"/>
<dbReference type="InterPro" id="IPR013783">
    <property type="entry name" value="Ig-like_fold"/>
</dbReference>
<dbReference type="PANTHER" id="PTHR11738">
    <property type="entry name" value="MHC CLASS I NK CELL RECEPTOR"/>
    <property type="match status" value="1"/>
</dbReference>
<dbReference type="GO" id="GO:0032396">
    <property type="term" value="F:inhibitory MHC class I receptor activity"/>
    <property type="evidence" value="ECO:0007669"/>
    <property type="project" value="TreeGrafter"/>
</dbReference>
<sequence>MTLTLTALLCLGLSLGPRTPVQAGTLPKPRLWAEPGPVIPRGKAVTLWCEGTWGAQDYGLYKEGSQVYWTRPTPLALKNMAKLSIPSVTEHHAGLHRCYYHSPAGSSEPSEPLELVVTGVYSKPSLSALPSPVVTSGGNVTLWCHSRLGFHRFIVTKEGGDQLSWTLNSQPGPIGQVQALFHVGRINSSQRWTFRCYGCSGSPPQVCSEPSDALVLLVPGLSKKPSLLTLHGPILVPQHSLILQCHSDFAYDRFTLHKEGAGDLLQRSSRQPQAGISQANFTLGPRSSSHGGRYRCYGGHSLSSEWSAPSDPLDILIAGQLPATPSLLVEPGPTVSSGENVTLLCQSRSPMDTFLLSKEGAANAPLRLRSESRVYPYQAKFFMGAASSALEGTYRCYGSRDSAPYLLSQPSELLELVVSGGPEDLSVTPTKPGPQHGLRRHLKVLIIVLVAFVLLLLLLLFFVLRCHHQGKSRKAGAMGPAPQDRSLQKRSFLHKDSPACCPHRLLTLPCCPSSSQATTAQEENLYATMKDTEPEDRVELDAQAADREGPQDVTYAQLCNWTLRQETAAPPSSQVRALQEEPSIYASLASTRTGPIPKETK</sequence>
<keyword evidence="5" id="KW-0677">Repeat</keyword>
<evidence type="ECO:0000256" key="5">
    <source>
        <dbReference type="ARBA" id="ARBA00022737"/>
    </source>
</evidence>
<dbReference type="Bgee" id="ENSCPOG00000001212">
    <property type="expression patterns" value="Expressed in uterine cervix and 9 other cell types or tissues"/>
</dbReference>
<evidence type="ECO:0000256" key="8">
    <source>
        <dbReference type="ARBA" id="ARBA00023157"/>
    </source>
</evidence>
<reference evidence="14" key="3">
    <citation type="submission" date="2025-09" db="UniProtKB">
        <authorList>
            <consortium name="Ensembl"/>
        </authorList>
    </citation>
    <scope>IDENTIFICATION</scope>
    <source>
        <strain evidence="14">2N</strain>
    </source>
</reference>
<dbReference type="InParanoid" id="A0A286XG90"/>
<dbReference type="GeneTree" id="ENSGT01100000263478"/>
<dbReference type="SMART" id="SM00408">
    <property type="entry name" value="IGc2"/>
    <property type="match status" value="3"/>
</dbReference>
<keyword evidence="3 11" id="KW-0812">Transmembrane</keyword>
<dbReference type="Pfam" id="PF00047">
    <property type="entry name" value="ig"/>
    <property type="match status" value="1"/>
</dbReference>
<evidence type="ECO:0000256" key="9">
    <source>
        <dbReference type="ARBA" id="ARBA00023180"/>
    </source>
</evidence>
<dbReference type="GO" id="GO:0005886">
    <property type="term" value="C:plasma membrane"/>
    <property type="evidence" value="ECO:0007669"/>
    <property type="project" value="UniProtKB-SubCell"/>
</dbReference>
<dbReference type="InterPro" id="IPR050412">
    <property type="entry name" value="Ig-like_Receptors_ImmuneReg"/>
</dbReference>
<accession>A0A286XG90</accession>
<evidence type="ECO:0000256" key="12">
    <source>
        <dbReference type="SAM" id="SignalP"/>
    </source>
</evidence>
<evidence type="ECO:0000256" key="4">
    <source>
        <dbReference type="ARBA" id="ARBA00022729"/>
    </source>
</evidence>
<keyword evidence="9" id="KW-0325">Glycoprotein</keyword>
<dbReference type="Gene3D" id="2.60.40.10">
    <property type="entry name" value="Immunoglobulins"/>
    <property type="match status" value="4"/>
</dbReference>
<dbReference type="VEuPathDB" id="HostDB:ENSCPOG00000001212"/>
<keyword evidence="8" id="KW-1015">Disulfide bond</keyword>
<dbReference type="KEGG" id="cpoc:100730436"/>
<keyword evidence="15" id="KW-1185">Reference proteome</keyword>